<evidence type="ECO:0000256" key="9">
    <source>
        <dbReference type="ARBA" id="ARBA00023034"/>
    </source>
</evidence>
<dbReference type="AlphaFoldDB" id="A0A2J8JTD8"/>
<proteinExistence type="inferred from homology"/>
<dbReference type="EMBL" id="NBAG03000426">
    <property type="protein sequence ID" value="PNI26017.1"/>
    <property type="molecule type" value="Genomic_DNA"/>
</dbReference>
<comment type="caution">
    <text evidence="13">The sequence shown here is derived from an EMBL/GenBank/DDBJ whole genome shotgun (WGS) entry which is preliminary data.</text>
</comment>
<comment type="similarity">
    <text evidence="12">Belongs to the glycosyltransferase 13 family.</text>
</comment>
<organism evidence="13 14">
    <name type="scientific">Pan troglodytes</name>
    <name type="common">Chimpanzee</name>
    <dbReference type="NCBI Taxonomy" id="9598"/>
    <lineage>
        <taxon>Eukaryota</taxon>
        <taxon>Metazoa</taxon>
        <taxon>Chordata</taxon>
        <taxon>Craniata</taxon>
        <taxon>Vertebrata</taxon>
        <taxon>Euteleostomi</taxon>
        <taxon>Mammalia</taxon>
        <taxon>Eutheria</taxon>
        <taxon>Euarchontoglires</taxon>
        <taxon>Primates</taxon>
        <taxon>Haplorrhini</taxon>
        <taxon>Catarrhini</taxon>
        <taxon>Hominidae</taxon>
        <taxon>Pan</taxon>
    </lineage>
</organism>
<comment type="subcellular location">
    <subcellularLocation>
        <location evidence="1 12">Golgi apparatus membrane</location>
        <topology evidence="1 12">Single-pass type II membrane protein</topology>
    </subcellularLocation>
</comment>
<evidence type="ECO:0000256" key="5">
    <source>
        <dbReference type="ARBA" id="ARBA00022692"/>
    </source>
</evidence>
<evidence type="ECO:0000256" key="3">
    <source>
        <dbReference type="ARBA" id="ARBA00022676"/>
    </source>
</evidence>
<keyword evidence="8 12" id="KW-1133">Transmembrane helix</keyword>
<evidence type="ECO:0000256" key="10">
    <source>
        <dbReference type="ARBA" id="ARBA00023136"/>
    </source>
</evidence>
<comment type="cofactor">
    <cofactor evidence="12">
        <name>Mn(2+)</name>
        <dbReference type="ChEBI" id="CHEBI:29035"/>
    </cofactor>
    <text evidence="12">The cofactor is mostly bound to the substrate.</text>
</comment>
<sequence>MLKKQSAGLVLWGAILFVAWNALLLLFFWTRPAPGRPPSVSALDDDPASLTREVIRLAQDAEVELERQRGLLQQIGDALSSQRGRVPTAAPPAQPRVPVTPAPAVIPILVIACDR</sequence>
<keyword evidence="6 12" id="KW-0479">Metal-binding</keyword>
<dbReference type="GO" id="GO:0030145">
    <property type="term" value="F:manganese ion binding"/>
    <property type="evidence" value="ECO:0007669"/>
    <property type="project" value="UniProtKB-UniRule"/>
</dbReference>
<keyword evidence="9 12" id="KW-0333">Golgi apparatus</keyword>
<evidence type="ECO:0000256" key="4">
    <source>
        <dbReference type="ARBA" id="ARBA00022679"/>
    </source>
</evidence>
<keyword evidence="3 12" id="KW-0328">Glycosyltransferase</keyword>
<evidence type="ECO:0000256" key="12">
    <source>
        <dbReference type="RuleBase" id="RU368119"/>
    </source>
</evidence>
<dbReference type="Pfam" id="PF03071">
    <property type="entry name" value="GNT-I"/>
    <property type="match status" value="1"/>
</dbReference>
<comment type="function">
    <text evidence="12">Initiates complex N-linked carbohydrate formation. Essential for the conversion of high-mannose to hybrid and complex N-glycans.</text>
</comment>
<accession>A0A2J8JTD8</accession>
<evidence type="ECO:0000313" key="14">
    <source>
        <dbReference type="Proteomes" id="UP000236370"/>
    </source>
</evidence>
<evidence type="ECO:0000313" key="13">
    <source>
        <dbReference type="EMBL" id="PNI26017.1"/>
    </source>
</evidence>
<keyword evidence="10 12" id="KW-0472">Membrane</keyword>
<comment type="pathway">
    <text evidence="2 12">Protein modification; protein glycosylation.</text>
</comment>
<evidence type="ECO:0000256" key="8">
    <source>
        <dbReference type="ARBA" id="ARBA00022989"/>
    </source>
</evidence>
<evidence type="ECO:0000256" key="11">
    <source>
        <dbReference type="ARBA" id="ARBA00023211"/>
    </source>
</evidence>
<gene>
    <name evidence="13" type="ORF">CK820_G0044467</name>
</gene>
<keyword evidence="5 12" id="KW-0812">Transmembrane</keyword>
<keyword evidence="7 12" id="KW-0735">Signal-anchor</keyword>
<reference evidence="13 14" key="1">
    <citation type="submission" date="2017-12" db="EMBL/GenBank/DDBJ databases">
        <title>High-resolution comparative analysis of great ape genomes.</title>
        <authorList>
            <person name="Pollen A."/>
            <person name="Hastie A."/>
            <person name="Hormozdiari F."/>
            <person name="Dougherty M."/>
            <person name="Liu R."/>
            <person name="Chaisson M."/>
            <person name="Hoppe E."/>
            <person name="Hill C."/>
            <person name="Pang A."/>
            <person name="Hillier L."/>
            <person name="Baker C."/>
            <person name="Armstrong J."/>
            <person name="Shendure J."/>
            <person name="Paten B."/>
            <person name="Wilson R."/>
            <person name="Chao H."/>
            <person name="Schneider V."/>
            <person name="Ventura M."/>
            <person name="Kronenberg Z."/>
            <person name="Murali S."/>
            <person name="Gordon D."/>
            <person name="Cantsilieris S."/>
            <person name="Munson K."/>
            <person name="Nelson B."/>
            <person name="Raja A."/>
            <person name="Underwood J."/>
            <person name="Diekhans M."/>
            <person name="Fiddes I."/>
            <person name="Haussler D."/>
            <person name="Eichler E."/>
        </authorList>
    </citation>
    <scope>NUCLEOTIDE SEQUENCE [LARGE SCALE GENOMIC DNA]</scope>
    <source>
        <tissue evidence="13">Blood</tissue>
    </source>
</reference>
<dbReference type="GO" id="GO:0000139">
    <property type="term" value="C:Golgi membrane"/>
    <property type="evidence" value="ECO:0007669"/>
    <property type="project" value="UniProtKB-SubCell"/>
</dbReference>
<dbReference type="InterPro" id="IPR004139">
    <property type="entry name" value="Glyco_trans_13"/>
</dbReference>
<dbReference type="EC" id="2.4.1.101" evidence="12"/>
<keyword evidence="11 12" id="KW-0464">Manganese</keyword>
<dbReference type="Proteomes" id="UP000236370">
    <property type="component" value="Unassembled WGS sequence"/>
</dbReference>
<dbReference type="UniPathway" id="UPA00378"/>
<feature type="non-terminal residue" evidence="13">
    <location>
        <position position="115"/>
    </location>
</feature>
<name>A0A2J8JTD8_PANTR</name>
<evidence type="ECO:0000256" key="1">
    <source>
        <dbReference type="ARBA" id="ARBA00004323"/>
    </source>
</evidence>
<protein>
    <recommendedName>
        <fullName evidence="12">Alpha-1,3-mannosyl-glycoprotein 2-beta-N-acetylglucosaminyltransferase</fullName>
        <shortName evidence="12">GNT-I</shortName>
        <shortName evidence="12">GlcNAc-T I</shortName>
        <ecNumber evidence="12">2.4.1.101</ecNumber>
    </recommendedName>
    <alternativeName>
        <fullName evidence="12">N-glycosyl-oligosaccharide-glycoprotein N-acetylglucosaminyltransferase I</fullName>
    </alternativeName>
</protein>
<feature type="transmembrane region" description="Helical" evidence="12">
    <location>
        <begin position="7"/>
        <end position="29"/>
    </location>
</feature>
<comment type="catalytic activity">
    <reaction evidence="12">
        <text>N(4)-(alpha-D-Man-(1-&gt;3)-[alpha-D-Man-(1-&gt;3)-[alpha-D-Man-(1-&gt;6)]-alpha-D-Man-(1-&gt;6)]-beta-D-Man-(1-&gt;4)-beta-D-GlcNAc-(1-&gt;4)-beta-D-GlcNAc)-L-asparaginyl-[protein] (N-glucan mannose isomer 5A1,2) + UDP-N-acetyl-alpha-D-glucosamine = N(4)-{beta-D-GlcNAc-(1-&gt;2)-alpha-D-Man-(1-&gt;3)-[alpha-D-Man-(1-&gt;3)-[alpha-D-Man-(1-&gt;6)]-alpha-D-Man-(1-&gt;6)]-beta-D-Man-(1-&gt;4)-beta-D-GlcNAc-(1-&gt;4)-beta-D-GlcNAc}-L-asparaginyl-[protein] + UDP + H(+)</text>
        <dbReference type="Rhea" id="RHEA:11456"/>
        <dbReference type="Rhea" id="RHEA-COMP:14367"/>
        <dbReference type="Rhea" id="RHEA-COMP:14368"/>
        <dbReference type="ChEBI" id="CHEBI:15378"/>
        <dbReference type="ChEBI" id="CHEBI:57705"/>
        <dbReference type="ChEBI" id="CHEBI:58223"/>
        <dbReference type="ChEBI" id="CHEBI:59087"/>
        <dbReference type="ChEBI" id="CHEBI:60625"/>
        <dbReference type="EC" id="2.4.1.101"/>
    </reaction>
</comment>
<dbReference type="GO" id="GO:0003827">
    <property type="term" value="F:alpha-1,3-mannosylglycoprotein 2-beta-N-acetylglucosaminyltransferase activity"/>
    <property type="evidence" value="ECO:0007669"/>
    <property type="project" value="UniProtKB-UniRule"/>
</dbReference>
<evidence type="ECO:0000256" key="2">
    <source>
        <dbReference type="ARBA" id="ARBA00004922"/>
    </source>
</evidence>
<evidence type="ECO:0000256" key="7">
    <source>
        <dbReference type="ARBA" id="ARBA00022968"/>
    </source>
</evidence>
<evidence type="ECO:0000256" key="6">
    <source>
        <dbReference type="ARBA" id="ARBA00022723"/>
    </source>
</evidence>
<keyword evidence="4" id="KW-0808">Transferase</keyword>